<dbReference type="OrthoDB" id="1732691at2759"/>
<feature type="modified residue" description="N6-(pyridoxal phosphate)lysine" evidence="6">
    <location>
        <position position="202"/>
    </location>
</feature>
<dbReference type="PANTHER" id="PTHR11825">
    <property type="entry name" value="SUBGROUP IIII AMINOTRANSFERASE"/>
    <property type="match status" value="1"/>
</dbReference>
<evidence type="ECO:0000256" key="3">
    <source>
        <dbReference type="ARBA" id="ARBA00022576"/>
    </source>
</evidence>
<dbReference type="GO" id="GO:0009099">
    <property type="term" value="P:L-valine biosynthetic process"/>
    <property type="evidence" value="ECO:0007669"/>
    <property type="project" value="TreeGrafter"/>
</dbReference>
<dbReference type="InterPro" id="IPR005786">
    <property type="entry name" value="B_amino_transII"/>
</dbReference>
<dbReference type="GO" id="GO:0009098">
    <property type="term" value="P:L-leucine biosynthetic process"/>
    <property type="evidence" value="ECO:0007669"/>
    <property type="project" value="TreeGrafter"/>
</dbReference>
<dbReference type="EMBL" id="CCBN010000001">
    <property type="protein sequence ID" value="CDO51682.1"/>
    <property type="molecule type" value="Genomic_DNA"/>
</dbReference>
<dbReference type="Pfam" id="PF01063">
    <property type="entry name" value="Aminotran_4"/>
    <property type="match status" value="1"/>
</dbReference>
<comment type="caution">
    <text evidence="7">The sequence shown here is derived from an EMBL/GenBank/DDBJ whole genome shotgun (WGS) entry which is preliminary data.</text>
</comment>
<keyword evidence="3 7" id="KW-0032">Aminotransferase</keyword>
<evidence type="ECO:0000256" key="4">
    <source>
        <dbReference type="ARBA" id="ARBA00022679"/>
    </source>
</evidence>
<dbReference type="InterPro" id="IPR043131">
    <property type="entry name" value="BCAT-like_N"/>
</dbReference>
<dbReference type="PIRSF" id="PIRSF006468">
    <property type="entry name" value="BCAT1"/>
    <property type="match status" value="1"/>
</dbReference>
<comment type="cofactor">
    <cofactor evidence="1">
        <name>pyridoxal 5'-phosphate</name>
        <dbReference type="ChEBI" id="CHEBI:597326"/>
    </cofactor>
</comment>
<dbReference type="Proteomes" id="UP000242525">
    <property type="component" value="Unassembled WGS sequence"/>
</dbReference>
<dbReference type="InterPro" id="IPR001544">
    <property type="entry name" value="Aminotrans_IV"/>
</dbReference>
<sequence>MTNDAPVSTYNDSFYFKDVKITPTTTPQKGPEVGGRTDHMVEIHWDSVNGWSQSPEIKPFAPLSIDPTASGLHYAIQCFEGLKAYKSADGKSVRLFRPDLNLQRLNSSSRRIVLPEFNEEEFLKILAKFVEIEARFIQPGGFIYLRPYHIGTNGGLGIRSPTSSILGVVSTIMPNFSAKIMSLYASPPNALRAWPGGFGSSKLGANYGPTLEQNDIANKLGYDQVLWLFGENRVVTEAGGSNFVVVWKVPGDENKTEIVTCTLQNGTILPGITRRSAFEYLNEKYANDENTIVSEREFTFDDLEAAVKEGRLVEAFGLGTAYFVSSCGTIRSPEGVDIKIPLPIEGRTGPVAEDIRTHLGNIMYANSGEFDHPWRYDVV</sequence>
<reference evidence="7" key="1">
    <citation type="submission" date="2014-03" db="EMBL/GenBank/DDBJ databases">
        <authorList>
            <person name="Casaregola S."/>
        </authorList>
    </citation>
    <scope>NUCLEOTIDE SEQUENCE [LARGE SCALE GENOMIC DNA]</scope>
    <source>
        <strain evidence="7">CLIB 918</strain>
    </source>
</reference>
<protein>
    <submittedName>
        <fullName evidence="7">Similar to Saccharomyces cerevisiae YJR148W BAT2 Cytosolic branched-chain amino acid (BCAA) aminotransferase</fullName>
    </submittedName>
</protein>
<evidence type="ECO:0000313" key="7">
    <source>
        <dbReference type="EMBL" id="CDO51682.1"/>
    </source>
</evidence>
<organism evidence="7 8">
    <name type="scientific">Geotrichum candidum</name>
    <name type="common">Oospora lactis</name>
    <name type="synonym">Dipodascus geotrichum</name>
    <dbReference type="NCBI Taxonomy" id="1173061"/>
    <lineage>
        <taxon>Eukaryota</taxon>
        <taxon>Fungi</taxon>
        <taxon>Dikarya</taxon>
        <taxon>Ascomycota</taxon>
        <taxon>Saccharomycotina</taxon>
        <taxon>Dipodascomycetes</taxon>
        <taxon>Dipodascales</taxon>
        <taxon>Dipodascaceae</taxon>
        <taxon>Geotrichum</taxon>
    </lineage>
</organism>
<dbReference type="AlphaFoldDB" id="A0A0J9X2U8"/>
<comment type="similarity">
    <text evidence="2">Belongs to the class-IV pyridoxal-phosphate-dependent aminotransferase family.</text>
</comment>
<evidence type="ECO:0000256" key="1">
    <source>
        <dbReference type="ARBA" id="ARBA00001933"/>
    </source>
</evidence>
<gene>
    <name evidence="7" type="ORF">BN980_GECA01s10493g</name>
</gene>
<evidence type="ECO:0000313" key="8">
    <source>
        <dbReference type="Proteomes" id="UP000242525"/>
    </source>
</evidence>
<accession>A0A0J9X2U8</accession>
<dbReference type="PANTHER" id="PTHR11825:SF69">
    <property type="entry name" value="BRANCHED-CHAIN-AMINO-ACID AMINOTRANSFERASE"/>
    <property type="match status" value="1"/>
</dbReference>
<evidence type="ECO:0000256" key="2">
    <source>
        <dbReference type="ARBA" id="ARBA00009320"/>
    </source>
</evidence>
<keyword evidence="8" id="KW-1185">Reference proteome</keyword>
<dbReference type="SUPFAM" id="SSF56752">
    <property type="entry name" value="D-aminoacid aminotransferase-like PLP-dependent enzymes"/>
    <property type="match status" value="1"/>
</dbReference>
<keyword evidence="5" id="KW-0663">Pyridoxal phosphate</keyword>
<name>A0A0J9X2U8_GEOCN</name>
<dbReference type="InterPro" id="IPR036038">
    <property type="entry name" value="Aminotransferase-like"/>
</dbReference>
<dbReference type="Gene3D" id="3.20.10.10">
    <property type="entry name" value="D-amino Acid Aminotransferase, subunit A, domain 2"/>
    <property type="match status" value="1"/>
</dbReference>
<dbReference type="GO" id="GO:0005739">
    <property type="term" value="C:mitochondrion"/>
    <property type="evidence" value="ECO:0007669"/>
    <property type="project" value="TreeGrafter"/>
</dbReference>
<dbReference type="STRING" id="1173061.A0A0J9X2U8"/>
<evidence type="ECO:0000256" key="6">
    <source>
        <dbReference type="PIRSR" id="PIRSR006468-1"/>
    </source>
</evidence>
<dbReference type="GO" id="GO:0004084">
    <property type="term" value="F:branched-chain-amino-acid transaminase activity"/>
    <property type="evidence" value="ECO:0007669"/>
    <property type="project" value="InterPro"/>
</dbReference>
<keyword evidence="4" id="KW-0808">Transferase</keyword>
<dbReference type="Gene3D" id="3.30.470.10">
    <property type="match status" value="1"/>
</dbReference>
<dbReference type="InterPro" id="IPR043132">
    <property type="entry name" value="BCAT-like_C"/>
</dbReference>
<proteinExistence type="inferred from homology"/>
<evidence type="ECO:0000256" key="5">
    <source>
        <dbReference type="ARBA" id="ARBA00022898"/>
    </source>
</evidence>